<feature type="transmembrane region" description="Helical" evidence="1">
    <location>
        <begin position="77"/>
        <end position="99"/>
    </location>
</feature>
<organism evidence="2 3">
    <name type="scientific">Rhizophagus irregularis (strain DAOM 181602 / DAOM 197198 / MUCL 43194)</name>
    <name type="common">Arbuscular mycorrhizal fungus</name>
    <name type="synonym">Glomus intraradices</name>
    <dbReference type="NCBI Taxonomy" id="747089"/>
    <lineage>
        <taxon>Eukaryota</taxon>
        <taxon>Fungi</taxon>
        <taxon>Fungi incertae sedis</taxon>
        <taxon>Mucoromycota</taxon>
        <taxon>Glomeromycotina</taxon>
        <taxon>Glomeromycetes</taxon>
        <taxon>Glomerales</taxon>
        <taxon>Glomeraceae</taxon>
        <taxon>Rhizophagus</taxon>
    </lineage>
</organism>
<dbReference type="Proteomes" id="UP000018888">
    <property type="component" value="Unassembled WGS sequence"/>
</dbReference>
<evidence type="ECO:0000313" key="3">
    <source>
        <dbReference type="Proteomes" id="UP000018888"/>
    </source>
</evidence>
<comment type="caution">
    <text evidence="2">The sequence shown here is derived from an EMBL/GenBank/DDBJ whole genome shotgun (WGS) entry which is preliminary data.</text>
</comment>
<feature type="transmembrane region" description="Helical" evidence="1">
    <location>
        <begin position="20"/>
        <end position="37"/>
    </location>
</feature>
<name>A0A2P4Q3Z3_RHIID</name>
<sequence length="107" mass="12795">MAITSRIKEVTRMVYANLPWFPRTYLNITIFTLFYPARISFISNLFYIHRFQDIIFCFTKQIDTLWNTLLNLNTNTIIGLTIGFIINRIKMVLIIHVLIRMYSDKNK</sequence>
<keyword evidence="3" id="KW-1185">Reference proteome</keyword>
<proteinExistence type="predicted"/>
<keyword evidence="1" id="KW-0812">Transmembrane</keyword>
<evidence type="ECO:0000256" key="1">
    <source>
        <dbReference type="SAM" id="Phobius"/>
    </source>
</evidence>
<keyword evidence="1" id="KW-1133">Transmembrane helix</keyword>
<keyword evidence="1" id="KW-0472">Membrane</keyword>
<accession>A0A2P4Q3Z3</accession>
<reference evidence="2 3" key="2">
    <citation type="journal article" date="2018" name="New Phytol.">
        <title>High intraspecific genome diversity in the model arbuscular mycorrhizal symbiont Rhizophagus irregularis.</title>
        <authorList>
            <person name="Chen E.C.H."/>
            <person name="Morin E."/>
            <person name="Beaudet D."/>
            <person name="Noel J."/>
            <person name="Yildirir G."/>
            <person name="Ndikumana S."/>
            <person name="Charron P."/>
            <person name="St-Onge C."/>
            <person name="Giorgi J."/>
            <person name="Kruger M."/>
            <person name="Marton T."/>
            <person name="Ropars J."/>
            <person name="Grigoriev I.V."/>
            <person name="Hainaut M."/>
            <person name="Henrissat B."/>
            <person name="Roux C."/>
            <person name="Martin F."/>
            <person name="Corradi N."/>
        </authorList>
    </citation>
    <scope>NUCLEOTIDE SEQUENCE [LARGE SCALE GENOMIC DNA]</scope>
    <source>
        <strain evidence="2 3">DAOM 197198</strain>
    </source>
</reference>
<dbReference type="AlphaFoldDB" id="A0A2P4Q3Z3"/>
<gene>
    <name evidence="2" type="ORF">GLOIN_2v1170208</name>
</gene>
<dbReference type="EMBL" id="AUPC02000097">
    <property type="protein sequence ID" value="POG72302.1"/>
    <property type="molecule type" value="Genomic_DNA"/>
</dbReference>
<evidence type="ECO:0000313" key="2">
    <source>
        <dbReference type="EMBL" id="POG72302.1"/>
    </source>
</evidence>
<reference evidence="2 3" key="1">
    <citation type="journal article" date="2013" name="Proc. Natl. Acad. Sci. U.S.A.">
        <title>Genome of an arbuscular mycorrhizal fungus provides insight into the oldest plant symbiosis.</title>
        <authorList>
            <person name="Tisserant E."/>
            <person name="Malbreil M."/>
            <person name="Kuo A."/>
            <person name="Kohler A."/>
            <person name="Symeonidi A."/>
            <person name="Balestrini R."/>
            <person name="Charron P."/>
            <person name="Duensing N."/>
            <person name="Frei Dit Frey N."/>
            <person name="Gianinazzi-Pearson V."/>
            <person name="Gilbert L.B."/>
            <person name="Handa Y."/>
            <person name="Herr J.R."/>
            <person name="Hijri M."/>
            <person name="Koul R."/>
            <person name="Kawaguchi M."/>
            <person name="Krajinski F."/>
            <person name="Lammers P.J."/>
            <person name="Masclaux F.G."/>
            <person name="Murat C."/>
            <person name="Morin E."/>
            <person name="Ndikumana S."/>
            <person name="Pagni M."/>
            <person name="Petitpierre D."/>
            <person name="Requena N."/>
            <person name="Rosikiewicz P."/>
            <person name="Riley R."/>
            <person name="Saito K."/>
            <person name="San Clemente H."/>
            <person name="Shapiro H."/>
            <person name="van Tuinen D."/>
            <person name="Becard G."/>
            <person name="Bonfante P."/>
            <person name="Paszkowski U."/>
            <person name="Shachar-Hill Y.Y."/>
            <person name="Tuskan G.A."/>
            <person name="Young P.W."/>
            <person name="Sanders I.R."/>
            <person name="Henrissat B."/>
            <person name="Rensing S.A."/>
            <person name="Grigoriev I.V."/>
            <person name="Corradi N."/>
            <person name="Roux C."/>
            <person name="Martin F."/>
        </authorList>
    </citation>
    <scope>NUCLEOTIDE SEQUENCE [LARGE SCALE GENOMIC DNA]</scope>
    <source>
        <strain evidence="2 3">DAOM 197198</strain>
    </source>
</reference>
<protein>
    <submittedName>
        <fullName evidence="2">Uncharacterized protein</fullName>
    </submittedName>
</protein>